<accession>A0AA38PF17</accession>
<feature type="compositionally biased region" description="Low complexity" evidence="1">
    <location>
        <begin position="127"/>
        <end position="166"/>
    </location>
</feature>
<gene>
    <name evidence="3" type="ORF">F5878DRAFT_17950</name>
</gene>
<evidence type="ECO:0000313" key="4">
    <source>
        <dbReference type="Proteomes" id="UP001163846"/>
    </source>
</evidence>
<keyword evidence="2" id="KW-0472">Membrane</keyword>
<protein>
    <submittedName>
        <fullName evidence="3">Uncharacterized protein</fullName>
    </submittedName>
</protein>
<feature type="compositionally biased region" description="Low complexity" evidence="1">
    <location>
        <begin position="593"/>
        <end position="607"/>
    </location>
</feature>
<reference evidence="3" key="1">
    <citation type="submission" date="2022-08" db="EMBL/GenBank/DDBJ databases">
        <authorList>
            <consortium name="DOE Joint Genome Institute"/>
            <person name="Min B."/>
            <person name="Riley R."/>
            <person name="Sierra-Patev S."/>
            <person name="Naranjo-Ortiz M."/>
            <person name="Looney B."/>
            <person name="Konkel Z."/>
            <person name="Slot J.C."/>
            <person name="Sakamoto Y."/>
            <person name="Steenwyk J.L."/>
            <person name="Rokas A."/>
            <person name="Carro J."/>
            <person name="Camarero S."/>
            <person name="Ferreira P."/>
            <person name="Molpeceres G."/>
            <person name="Ruiz-Duenas F.J."/>
            <person name="Serrano A."/>
            <person name="Henrissat B."/>
            <person name="Drula E."/>
            <person name="Hughes K.W."/>
            <person name="Mata J.L."/>
            <person name="Ishikawa N.K."/>
            <person name="Vargas-Isla R."/>
            <person name="Ushijima S."/>
            <person name="Smith C.A."/>
            <person name="Ahrendt S."/>
            <person name="Andreopoulos W."/>
            <person name="He G."/>
            <person name="Labutti K."/>
            <person name="Lipzen A."/>
            <person name="Ng V."/>
            <person name="Sandor L."/>
            <person name="Barry K."/>
            <person name="Martinez A.T."/>
            <person name="Xiao Y."/>
            <person name="Gibbons J.G."/>
            <person name="Terashima K."/>
            <person name="Hibbett D.S."/>
            <person name="Grigoriev I.V."/>
        </authorList>
    </citation>
    <scope>NUCLEOTIDE SEQUENCE</scope>
    <source>
        <strain evidence="3">TFB9207</strain>
    </source>
</reference>
<comment type="caution">
    <text evidence="3">The sequence shown here is derived from an EMBL/GenBank/DDBJ whole genome shotgun (WGS) entry which is preliminary data.</text>
</comment>
<feature type="region of interest" description="Disordered" evidence="1">
    <location>
        <begin position="394"/>
        <end position="456"/>
    </location>
</feature>
<evidence type="ECO:0000256" key="2">
    <source>
        <dbReference type="SAM" id="Phobius"/>
    </source>
</evidence>
<organism evidence="3 4">
    <name type="scientific">Lentinula raphanica</name>
    <dbReference type="NCBI Taxonomy" id="153919"/>
    <lineage>
        <taxon>Eukaryota</taxon>
        <taxon>Fungi</taxon>
        <taxon>Dikarya</taxon>
        <taxon>Basidiomycota</taxon>
        <taxon>Agaricomycotina</taxon>
        <taxon>Agaricomycetes</taxon>
        <taxon>Agaricomycetidae</taxon>
        <taxon>Agaricales</taxon>
        <taxon>Marasmiineae</taxon>
        <taxon>Omphalotaceae</taxon>
        <taxon>Lentinula</taxon>
    </lineage>
</organism>
<feature type="compositionally biased region" description="Polar residues" evidence="1">
    <location>
        <begin position="646"/>
        <end position="655"/>
    </location>
</feature>
<dbReference type="Proteomes" id="UP001163846">
    <property type="component" value="Unassembled WGS sequence"/>
</dbReference>
<keyword evidence="4" id="KW-1185">Reference proteome</keyword>
<evidence type="ECO:0000313" key="3">
    <source>
        <dbReference type="EMBL" id="KAJ3841371.1"/>
    </source>
</evidence>
<name>A0AA38PF17_9AGAR</name>
<dbReference type="AlphaFoldDB" id="A0AA38PF17"/>
<keyword evidence="2" id="KW-0812">Transmembrane</keyword>
<evidence type="ECO:0000256" key="1">
    <source>
        <dbReference type="SAM" id="MobiDB-lite"/>
    </source>
</evidence>
<feature type="compositionally biased region" description="Low complexity" evidence="1">
    <location>
        <begin position="174"/>
        <end position="260"/>
    </location>
</feature>
<feature type="region of interest" description="Disordered" evidence="1">
    <location>
        <begin position="487"/>
        <end position="506"/>
    </location>
</feature>
<feature type="region of interest" description="Disordered" evidence="1">
    <location>
        <begin position="589"/>
        <end position="681"/>
    </location>
</feature>
<feature type="transmembrane region" description="Helical" evidence="2">
    <location>
        <begin position="349"/>
        <end position="372"/>
    </location>
</feature>
<feature type="compositionally biased region" description="Polar residues" evidence="1">
    <location>
        <begin position="487"/>
        <end position="501"/>
    </location>
</feature>
<keyword evidence="2" id="KW-1133">Transmembrane helix</keyword>
<proteinExistence type="predicted"/>
<dbReference type="EMBL" id="MU806042">
    <property type="protein sequence ID" value="KAJ3841371.1"/>
    <property type="molecule type" value="Genomic_DNA"/>
</dbReference>
<feature type="region of interest" description="Disordered" evidence="1">
    <location>
        <begin position="127"/>
        <end position="260"/>
    </location>
</feature>
<sequence>MGIAASNSGSISATTIVQNSTSAINSTVVGASSVSPVLSSSFATFTTTAVVSSNSSAVDRNSSVSTLTSLSLSSIALSTSAFSSVSASLSTLESVTTQGTTISASLFRTEATVTAASANDTISSVQQSSQASTQSIPTTVSSPSVISKASMPSSSSASSTVATGSASGDGTVVSTSASSSTTNTVSSEASSTSTSSPPPSTISSSQASSDSSASPPAQTSTEAANGQSSSPSASAGQPKSTANGGQNSASTGTGGSTSVKVVTTVPSSTSTSTFIVTGHPESTLSSPIGITISSDGRLSTTFPALITFVSTSTNANGAETTWTSIVANPTNEVSGDVSDAHSFLHNEGAVAGVFTVVGIVFTAAVVALFVICRRRRQRKIRRHQWIDHIQKRLPAPEDPFENPRDAPMMRSMSQTSRHEHHYQFQSPSPTTARPFFDERTPWDHDDEGVIPPNSLGLTSMDATRISPFADAQYSRRIEQPIGLAVTTNSPPAHQSRPSLAQSSPSIYPPSIPLPNDNASIYEDIDLMGQDEPASAPTVTVPTPYVYPSEAVAGPPSPISPSDGPFDDLYGMKPLRPTPVVAHSGYPPPPIASPAPRASTAPLRPARSALRDTSSKIIVDQALVTPPPSLSGHGHEDMDSLDDSPSLKATSHTSSADEAVSPPVIFNSANEKQRPHSASKSIEDIVMRRTLLNVRPRSRDNVQNIGRI</sequence>